<evidence type="ECO:0000256" key="8">
    <source>
        <dbReference type="PROSITE-ProRule" id="PRU00421"/>
    </source>
</evidence>
<dbReference type="PROSITE" id="PS01035">
    <property type="entry name" value="PTS_EIIB_TYPE_1_CYS"/>
    <property type="match status" value="1"/>
</dbReference>
<evidence type="ECO:0000256" key="3">
    <source>
        <dbReference type="ARBA" id="ARBA00022679"/>
    </source>
</evidence>
<dbReference type="Pfam" id="PF00367">
    <property type="entry name" value="PTS_EIIB"/>
    <property type="match status" value="1"/>
</dbReference>
<dbReference type="CDD" id="cd00212">
    <property type="entry name" value="PTS_IIB_glc"/>
    <property type="match status" value="1"/>
</dbReference>
<feature type="non-terminal residue" evidence="10">
    <location>
        <position position="51"/>
    </location>
</feature>
<dbReference type="Gene3D" id="3.30.1360.60">
    <property type="entry name" value="Glucose permease domain IIB"/>
    <property type="match status" value="1"/>
</dbReference>
<name>A0AAW6KFY6_9BACI</name>
<keyword evidence="7" id="KW-1133">Transmembrane helix</keyword>
<dbReference type="InterPro" id="IPR036878">
    <property type="entry name" value="Glu_permease_IIB"/>
</dbReference>
<keyword evidence="5" id="KW-0812">Transmembrane</keyword>
<dbReference type="InterPro" id="IPR050558">
    <property type="entry name" value="PTS_Sugar-Specific_Components"/>
</dbReference>
<dbReference type="GO" id="GO:0090589">
    <property type="term" value="F:protein-phosphocysteine-trehalose phosphotransferase system transporter activity"/>
    <property type="evidence" value="ECO:0007669"/>
    <property type="project" value="TreeGrafter"/>
</dbReference>
<dbReference type="GO" id="GO:0008982">
    <property type="term" value="F:protein-N(PI)-phosphohistidine-sugar phosphotransferase activity"/>
    <property type="evidence" value="ECO:0007669"/>
    <property type="project" value="InterPro"/>
</dbReference>
<dbReference type="AlphaFoldDB" id="A0AAW6KFY6"/>
<dbReference type="InterPro" id="IPR018113">
    <property type="entry name" value="PTrfase_EIIB_Cys"/>
</dbReference>
<keyword evidence="4" id="KW-0598">Phosphotransferase system</keyword>
<reference evidence="10" key="1">
    <citation type="submission" date="2022-12" db="EMBL/GenBank/DDBJ databases">
        <title>Draft Genome Sequences of Bacillus licheniformis and Bacillus paralicheniformis strains isolated from Irish skim milk powders.</title>
        <authorList>
            <person name="Lourenco A."/>
            <person name="Li F."/>
            <person name="Geraldine D."/>
            <person name="Tobin J.T."/>
            <person name="Butler F."/>
            <person name="Jordan K."/>
            <person name="Obrien T."/>
        </authorList>
    </citation>
    <scope>NUCLEOTIDE SEQUENCE</scope>
    <source>
        <strain evidence="10">3370</strain>
    </source>
</reference>
<dbReference type="GO" id="GO:0005886">
    <property type="term" value="C:plasma membrane"/>
    <property type="evidence" value="ECO:0007669"/>
    <property type="project" value="TreeGrafter"/>
</dbReference>
<proteinExistence type="predicted"/>
<dbReference type="InterPro" id="IPR001996">
    <property type="entry name" value="PTS_IIB_1"/>
</dbReference>
<evidence type="ECO:0000256" key="1">
    <source>
        <dbReference type="ARBA" id="ARBA00022448"/>
    </source>
</evidence>
<dbReference type="PANTHER" id="PTHR30175:SF1">
    <property type="entry name" value="PTS SYSTEM ARBUTIN-, CELLOBIOSE-, AND SALICIN-SPECIFIC EIIBC COMPONENT-RELATED"/>
    <property type="match status" value="1"/>
</dbReference>
<evidence type="ECO:0000256" key="5">
    <source>
        <dbReference type="ARBA" id="ARBA00022692"/>
    </source>
</evidence>
<dbReference type="EMBL" id="JARAFO010000088">
    <property type="protein sequence ID" value="MDE1454112.1"/>
    <property type="molecule type" value="Genomic_DNA"/>
</dbReference>
<keyword evidence="2" id="KW-0762">Sugar transport</keyword>
<evidence type="ECO:0000256" key="4">
    <source>
        <dbReference type="ARBA" id="ARBA00022683"/>
    </source>
</evidence>
<dbReference type="Proteomes" id="UP001216709">
    <property type="component" value="Unassembled WGS sequence"/>
</dbReference>
<dbReference type="GO" id="GO:0016301">
    <property type="term" value="F:kinase activity"/>
    <property type="evidence" value="ECO:0007669"/>
    <property type="project" value="UniProtKB-KW"/>
</dbReference>
<dbReference type="GO" id="GO:0015771">
    <property type="term" value="P:trehalose transport"/>
    <property type="evidence" value="ECO:0007669"/>
    <property type="project" value="TreeGrafter"/>
</dbReference>
<accession>A0AAW6KFY6</accession>
<protein>
    <submittedName>
        <fullName evidence="10">PTS glucose/sucrose transporter subunit IIB</fullName>
    </submittedName>
</protein>
<feature type="active site" description="Phosphocysteine intermediate; for EIIB activity" evidence="8">
    <location>
        <position position="26"/>
    </location>
</feature>
<evidence type="ECO:0000313" key="11">
    <source>
        <dbReference type="Proteomes" id="UP001216709"/>
    </source>
</evidence>
<dbReference type="PROSITE" id="PS51098">
    <property type="entry name" value="PTS_EIIB_TYPE_1"/>
    <property type="match status" value="1"/>
</dbReference>
<dbReference type="RefSeq" id="WP_274685577.1">
    <property type="nucleotide sequence ID" value="NZ_JARAFO010000088.1"/>
</dbReference>
<dbReference type="SUPFAM" id="SSF55604">
    <property type="entry name" value="Glucose permease domain IIB"/>
    <property type="match status" value="1"/>
</dbReference>
<evidence type="ECO:0000256" key="7">
    <source>
        <dbReference type="ARBA" id="ARBA00022989"/>
    </source>
</evidence>
<dbReference type="PANTHER" id="PTHR30175">
    <property type="entry name" value="PHOSPHOTRANSFERASE SYSTEM TRANSPORT PROTEIN"/>
    <property type="match status" value="1"/>
</dbReference>
<keyword evidence="1" id="KW-0813">Transport</keyword>
<gene>
    <name evidence="10" type="ORF">PVN32_18280</name>
</gene>
<evidence type="ECO:0000256" key="6">
    <source>
        <dbReference type="ARBA" id="ARBA00022777"/>
    </source>
</evidence>
<organism evidence="10 11">
    <name type="scientific">Bacillus paralicheniformis</name>
    <dbReference type="NCBI Taxonomy" id="1648923"/>
    <lineage>
        <taxon>Bacteria</taxon>
        <taxon>Bacillati</taxon>
        <taxon>Bacillota</taxon>
        <taxon>Bacilli</taxon>
        <taxon>Bacillales</taxon>
        <taxon>Bacillaceae</taxon>
        <taxon>Bacillus</taxon>
    </lineage>
</organism>
<comment type="caution">
    <text evidence="10">The sequence shown here is derived from an EMBL/GenBank/DDBJ whole genome shotgun (WGS) entry which is preliminary data.</text>
</comment>
<sequence length="51" mass="5716">MNYTQTARDVLQHVGGKENIAHLEHCSTRLRFTLIDQNKANVPALEKTPGV</sequence>
<keyword evidence="6" id="KW-0418">Kinase</keyword>
<keyword evidence="3" id="KW-0808">Transferase</keyword>
<dbReference type="GO" id="GO:0009401">
    <property type="term" value="P:phosphoenolpyruvate-dependent sugar phosphotransferase system"/>
    <property type="evidence" value="ECO:0007669"/>
    <property type="project" value="UniProtKB-KW"/>
</dbReference>
<keyword evidence="7" id="KW-0472">Membrane</keyword>
<evidence type="ECO:0000256" key="2">
    <source>
        <dbReference type="ARBA" id="ARBA00022597"/>
    </source>
</evidence>
<evidence type="ECO:0000259" key="9">
    <source>
        <dbReference type="PROSITE" id="PS51098"/>
    </source>
</evidence>
<feature type="domain" description="PTS EIIB type-1" evidence="9">
    <location>
        <begin position="4"/>
        <end position="51"/>
    </location>
</feature>
<evidence type="ECO:0000313" key="10">
    <source>
        <dbReference type="EMBL" id="MDE1454112.1"/>
    </source>
</evidence>